<gene>
    <name evidence="3" type="ORF">CANTADRAFT_7222</name>
</gene>
<dbReference type="EMBL" id="KV453914">
    <property type="protein sequence ID" value="ODV77723.1"/>
    <property type="molecule type" value="Genomic_DNA"/>
</dbReference>
<keyword evidence="4" id="KW-1185">Reference proteome</keyword>
<feature type="coiled-coil region" evidence="1">
    <location>
        <begin position="205"/>
        <end position="247"/>
    </location>
</feature>
<protein>
    <submittedName>
        <fullName evidence="3">Uncharacterized protein</fullName>
    </submittedName>
</protein>
<evidence type="ECO:0000313" key="4">
    <source>
        <dbReference type="Proteomes" id="UP000094285"/>
    </source>
</evidence>
<evidence type="ECO:0000313" key="3">
    <source>
        <dbReference type="EMBL" id="ODV77723.1"/>
    </source>
</evidence>
<dbReference type="GeneID" id="30985217"/>
<evidence type="ECO:0000256" key="1">
    <source>
        <dbReference type="SAM" id="Coils"/>
    </source>
</evidence>
<reference evidence="4" key="1">
    <citation type="submission" date="2016-05" db="EMBL/GenBank/DDBJ databases">
        <title>Comparative genomics of biotechnologically important yeasts.</title>
        <authorList>
            <consortium name="DOE Joint Genome Institute"/>
            <person name="Riley R."/>
            <person name="Haridas S."/>
            <person name="Wolfe K.H."/>
            <person name="Lopes M.R."/>
            <person name="Hittinger C.T."/>
            <person name="Goker M."/>
            <person name="Salamov A."/>
            <person name="Wisecaver J."/>
            <person name="Long T.M."/>
            <person name="Aerts A.L."/>
            <person name="Barry K."/>
            <person name="Choi C."/>
            <person name="Clum A."/>
            <person name="Coughlan A.Y."/>
            <person name="Deshpande S."/>
            <person name="Douglass A.P."/>
            <person name="Hanson S.J."/>
            <person name="Klenk H.-P."/>
            <person name="Labutti K."/>
            <person name="Lapidus A."/>
            <person name="Lindquist E."/>
            <person name="Lipzen A."/>
            <person name="Meier-Kolthoff J.P."/>
            <person name="Ohm R.A."/>
            <person name="Otillar R.P."/>
            <person name="Pangilinan J."/>
            <person name="Peng Y."/>
            <person name="Rokas A."/>
            <person name="Rosa C.A."/>
            <person name="Scheuner C."/>
            <person name="Sibirny A.A."/>
            <person name="Slot J.C."/>
            <person name="Stielow J.B."/>
            <person name="Sun H."/>
            <person name="Kurtzman C.P."/>
            <person name="Blackwell M."/>
            <person name="Grigoriev I.V."/>
            <person name="Jeffries T.W."/>
        </authorList>
    </citation>
    <scope>NUCLEOTIDE SEQUENCE [LARGE SCALE GENOMIC DNA]</scope>
    <source>
        <strain evidence="4">NRRL Y-17324</strain>
    </source>
</reference>
<keyword evidence="2" id="KW-0472">Membrane</keyword>
<dbReference type="OrthoDB" id="3981028at2759"/>
<dbReference type="AlphaFoldDB" id="A0A1E4SE13"/>
<keyword evidence="2" id="KW-0812">Transmembrane</keyword>
<keyword evidence="1" id="KW-0175">Coiled coil</keyword>
<dbReference type="Proteomes" id="UP000094285">
    <property type="component" value="Unassembled WGS sequence"/>
</dbReference>
<accession>A0A1E4SE13</accession>
<name>A0A1E4SE13_9ASCO</name>
<organism evidence="3 4">
    <name type="scientific">Suhomyces tanzawaensis NRRL Y-17324</name>
    <dbReference type="NCBI Taxonomy" id="984487"/>
    <lineage>
        <taxon>Eukaryota</taxon>
        <taxon>Fungi</taxon>
        <taxon>Dikarya</taxon>
        <taxon>Ascomycota</taxon>
        <taxon>Saccharomycotina</taxon>
        <taxon>Pichiomycetes</taxon>
        <taxon>Debaryomycetaceae</taxon>
        <taxon>Suhomyces</taxon>
    </lineage>
</organism>
<dbReference type="STRING" id="984487.A0A1E4SE13"/>
<feature type="transmembrane region" description="Helical" evidence="2">
    <location>
        <begin position="300"/>
        <end position="318"/>
    </location>
</feature>
<dbReference type="RefSeq" id="XP_020062845.1">
    <property type="nucleotide sequence ID" value="XM_020211081.1"/>
</dbReference>
<keyword evidence="2" id="KW-1133">Transmembrane helix</keyword>
<proteinExistence type="predicted"/>
<evidence type="ECO:0000256" key="2">
    <source>
        <dbReference type="SAM" id="Phobius"/>
    </source>
</evidence>
<sequence length="340" mass="39859">MEDSLTLSSTLKSHKLIESNYNLALKLFVNKNFEKSYGLTSQLYQQGFSDFKNGFITEKLFIKIISLYIIETGVSLTQPGLSDDRKAHTINAIKEEEVLKRLINLYQFEYLIPLEILYNHYLLIISNKELILGADSSWFIKKLGRLYSSINQGPQDDKYLKKLIDLYVFEILPTYDNFDESEIIIREDQLYSTDLESNLAKLKEIKQSKKTKQDAEKKRMKEKQKLEKELKQKELQKQKELEKSQNLNYKSIKEIQKQYSGESSEPRNLPAKTTSQFEEIRKKLMYVYGISKNYLKDNGIVVALVILALVATSKFVNFRKINFKERVRETIKMAFQISYL</sequence>